<dbReference type="InterPro" id="IPR036910">
    <property type="entry name" value="HMG_box_dom_sf"/>
</dbReference>
<dbReference type="CDD" id="cd21980">
    <property type="entry name" value="HMG-box_HMG20"/>
    <property type="match status" value="1"/>
</dbReference>
<feature type="region of interest" description="Disordered" evidence="5">
    <location>
        <begin position="340"/>
        <end position="371"/>
    </location>
</feature>
<organism evidence="7 8">
    <name type="scientific">Bemisia tabaci</name>
    <name type="common">Sweetpotato whitefly</name>
    <name type="synonym">Aleurodes tabaci</name>
    <dbReference type="NCBI Taxonomy" id="7038"/>
    <lineage>
        <taxon>Eukaryota</taxon>
        <taxon>Metazoa</taxon>
        <taxon>Ecdysozoa</taxon>
        <taxon>Arthropoda</taxon>
        <taxon>Hexapoda</taxon>
        <taxon>Insecta</taxon>
        <taxon>Pterygota</taxon>
        <taxon>Neoptera</taxon>
        <taxon>Paraneoptera</taxon>
        <taxon>Hemiptera</taxon>
        <taxon>Sternorrhyncha</taxon>
        <taxon>Aleyrodoidea</taxon>
        <taxon>Aleyrodidae</taxon>
        <taxon>Aleyrodinae</taxon>
        <taxon>Bemisia</taxon>
    </lineage>
</organism>
<dbReference type="SUPFAM" id="SSF47095">
    <property type="entry name" value="HMG-box"/>
    <property type="match status" value="1"/>
</dbReference>
<evidence type="ECO:0000313" key="8">
    <source>
        <dbReference type="Proteomes" id="UP001152759"/>
    </source>
</evidence>
<dbReference type="InterPro" id="IPR009071">
    <property type="entry name" value="HMG_box_dom"/>
</dbReference>
<accession>A0A9N9ZYJ3</accession>
<keyword evidence="8" id="KW-1185">Reference proteome</keyword>
<dbReference type="GO" id="GO:0003677">
    <property type="term" value="F:DNA binding"/>
    <property type="evidence" value="ECO:0007669"/>
    <property type="project" value="UniProtKB-UniRule"/>
</dbReference>
<feature type="coiled-coil region" evidence="4">
    <location>
        <begin position="400"/>
        <end position="462"/>
    </location>
</feature>
<feature type="compositionally biased region" description="Basic residues" evidence="5">
    <location>
        <begin position="183"/>
        <end position="196"/>
    </location>
</feature>
<dbReference type="InterPro" id="IPR036236">
    <property type="entry name" value="Znf_C2H2_sf"/>
</dbReference>
<keyword evidence="4" id="KW-0175">Coiled coil</keyword>
<keyword evidence="2 3" id="KW-0539">Nucleus</keyword>
<name>A0A9N9ZYJ3_BEMTA</name>
<sequence length="477" mass="53969">MEDDVFEIPLSSLSCERLDDDQHILIANSLSDETSDFIRPQDDLVSSDDILRNGVLIQTSKGIEWISLTEALTSGVGDLNLSVEDFHSVTSQFFDSQDLTDHSDDQFDFHHLASPLLESIEETCESSTGLEDDDLTPACAPKLTLSPTSHSRPSTADRSASTATNSESNNSDSSTFSVAPNQVKRKGGWPKGRKRKPELSENRPPKAPSTGYVLYLNEKRKLLKNRPFPEVTKILGNEWSRMSLAKKKVYLDRAERDKIRYKEELRKYHKSDAYLSYLRRKRIKSLQANGTEESDIDATDFDEEDNEELYCRACNQWFTSFHNKKEHMYGRQHFQNVKLMGSGSGSAQEGSSSVQSLDESSLDAAPLPPPRFSYLRTNDTLSTSSEANMEDAIALVMHLNSDREKEVKQLQNHVAEQEQRHKQVLSQVVKLKEEEARLLALLQKQQAEAKQYKAKMSSYASDIRKLYRLTKTKGKGS</sequence>
<feature type="DNA-binding region" description="HMG box" evidence="3">
    <location>
        <begin position="205"/>
        <end position="269"/>
    </location>
</feature>
<feature type="compositionally biased region" description="Polar residues" evidence="5">
    <location>
        <begin position="145"/>
        <end position="158"/>
    </location>
</feature>
<dbReference type="Gene3D" id="1.10.30.10">
    <property type="entry name" value="High mobility group box domain"/>
    <property type="match status" value="1"/>
</dbReference>
<dbReference type="PROSITE" id="PS50118">
    <property type="entry name" value="HMG_BOX_2"/>
    <property type="match status" value="1"/>
</dbReference>
<gene>
    <name evidence="7" type="ORF">BEMITA_LOCUS295</name>
</gene>
<dbReference type="GO" id="GO:0010468">
    <property type="term" value="P:regulation of gene expression"/>
    <property type="evidence" value="ECO:0007669"/>
    <property type="project" value="TreeGrafter"/>
</dbReference>
<dbReference type="Proteomes" id="UP001152759">
    <property type="component" value="Chromosome 1"/>
</dbReference>
<dbReference type="KEGG" id="btab:109032201"/>
<feature type="region of interest" description="Disordered" evidence="5">
    <location>
        <begin position="123"/>
        <end position="211"/>
    </location>
</feature>
<evidence type="ECO:0000256" key="5">
    <source>
        <dbReference type="SAM" id="MobiDB-lite"/>
    </source>
</evidence>
<dbReference type="SMART" id="SM00398">
    <property type="entry name" value="HMG"/>
    <property type="match status" value="1"/>
</dbReference>
<dbReference type="SUPFAM" id="SSF57667">
    <property type="entry name" value="beta-beta-alpha zinc fingers"/>
    <property type="match status" value="1"/>
</dbReference>
<dbReference type="InterPro" id="IPR051965">
    <property type="entry name" value="ChromReg_NeuronalGeneExpr"/>
</dbReference>
<feature type="compositionally biased region" description="Low complexity" evidence="5">
    <location>
        <begin position="159"/>
        <end position="179"/>
    </location>
</feature>
<evidence type="ECO:0000256" key="2">
    <source>
        <dbReference type="ARBA" id="ARBA00023242"/>
    </source>
</evidence>
<proteinExistence type="predicted"/>
<feature type="compositionally biased region" description="Acidic residues" evidence="5">
    <location>
        <begin position="123"/>
        <end position="135"/>
    </location>
</feature>
<dbReference type="PANTHER" id="PTHR46040">
    <property type="entry name" value="HIGH MOBILITY GROUP PROTEIN 2"/>
    <property type="match status" value="1"/>
</dbReference>
<dbReference type="AlphaFoldDB" id="A0A9N9ZYJ3"/>
<dbReference type="GO" id="GO:0005634">
    <property type="term" value="C:nucleus"/>
    <property type="evidence" value="ECO:0007669"/>
    <property type="project" value="UniProtKB-UniRule"/>
</dbReference>
<feature type="domain" description="HMG box" evidence="6">
    <location>
        <begin position="205"/>
        <end position="269"/>
    </location>
</feature>
<evidence type="ECO:0000256" key="3">
    <source>
        <dbReference type="PROSITE-ProRule" id="PRU00267"/>
    </source>
</evidence>
<dbReference type="Gene3D" id="3.30.160.60">
    <property type="entry name" value="Classic Zinc Finger"/>
    <property type="match status" value="1"/>
</dbReference>
<dbReference type="Pfam" id="PF00505">
    <property type="entry name" value="HMG_box"/>
    <property type="match status" value="1"/>
</dbReference>
<feature type="compositionally biased region" description="Low complexity" evidence="5">
    <location>
        <begin position="345"/>
        <end position="363"/>
    </location>
</feature>
<keyword evidence="1 3" id="KW-0238">DNA-binding</keyword>
<reference evidence="7" key="1">
    <citation type="submission" date="2021-12" db="EMBL/GenBank/DDBJ databases">
        <authorList>
            <person name="King R."/>
        </authorList>
    </citation>
    <scope>NUCLEOTIDE SEQUENCE</scope>
</reference>
<evidence type="ECO:0000256" key="1">
    <source>
        <dbReference type="ARBA" id="ARBA00023125"/>
    </source>
</evidence>
<evidence type="ECO:0000313" key="7">
    <source>
        <dbReference type="EMBL" id="CAH0380550.1"/>
    </source>
</evidence>
<evidence type="ECO:0000256" key="4">
    <source>
        <dbReference type="SAM" id="Coils"/>
    </source>
</evidence>
<dbReference type="PANTHER" id="PTHR46040:SF3">
    <property type="entry name" value="HIGH MOBILITY GROUP PROTEIN 2"/>
    <property type="match status" value="1"/>
</dbReference>
<protein>
    <recommendedName>
        <fullName evidence="6">HMG box domain-containing protein</fullName>
    </recommendedName>
</protein>
<evidence type="ECO:0000259" key="6">
    <source>
        <dbReference type="PROSITE" id="PS50118"/>
    </source>
</evidence>
<dbReference type="EMBL" id="OU963862">
    <property type="protein sequence ID" value="CAH0380550.1"/>
    <property type="molecule type" value="Genomic_DNA"/>
</dbReference>